<evidence type="ECO:0000313" key="4">
    <source>
        <dbReference type="Proteomes" id="UP000032746"/>
    </source>
</evidence>
<accession>A0A0D5YEK2</accession>
<evidence type="ECO:0000313" key="5">
    <source>
        <dbReference type="Proteomes" id="UP000461234"/>
    </source>
</evidence>
<keyword evidence="1" id="KW-0472">Membrane</keyword>
<reference evidence="2 4" key="1">
    <citation type="journal article" date="2015" name="J. Bacteriol.">
        <title>Resources for Genetic and Genomic Analysis of Emerging Pathogen Acinetobacter baumannii.</title>
        <authorList>
            <person name="Gallagher L.A."/>
            <person name="Ramage E."/>
            <person name="Weiss E.J."/>
            <person name="Radey M."/>
            <person name="Hayden H.S."/>
            <person name="Held K.G."/>
            <person name="Huse H.K."/>
            <person name="Zurawski D.V."/>
            <person name="Brittnacher M.J."/>
            <person name="Manoil C."/>
        </authorList>
    </citation>
    <scope>NUCLEOTIDE SEQUENCE [LARGE SCALE GENOMIC DNA]</scope>
    <source>
        <strain evidence="2 4">AB5075-UW</strain>
    </source>
</reference>
<dbReference type="EMBL" id="WIOC01000035">
    <property type="protein sequence ID" value="MQR51308.1"/>
    <property type="molecule type" value="Genomic_DNA"/>
</dbReference>
<proteinExistence type="predicted"/>
<sequence length="100" mass="11943">MLNTILFSIILGIFTSIFSIFLTEKITNVFFKKKEFSENYIMLSKVFYIFLFMIFSIFSSTLIGKGYPLYFEESLRHVFIKGYFSAYFIIFFMFAFRKGT</sequence>
<protein>
    <submittedName>
        <fullName evidence="2">Uncharacterized protein</fullName>
    </submittedName>
</protein>
<organism evidence="2 4">
    <name type="scientific">Acinetobacter baumannii</name>
    <dbReference type="NCBI Taxonomy" id="470"/>
    <lineage>
        <taxon>Bacteria</taxon>
        <taxon>Pseudomonadati</taxon>
        <taxon>Pseudomonadota</taxon>
        <taxon>Gammaproteobacteria</taxon>
        <taxon>Moraxellales</taxon>
        <taxon>Moraxellaceae</taxon>
        <taxon>Acinetobacter</taxon>
        <taxon>Acinetobacter calcoaceticus/baumannii complex</taxon>
    </lineage>
</organism>
<keyword evidence="1" id="KW-0812">Transmembrane</keyword>
<reference evidence="3 5" key="3">
    <citation type="submission" date="2019-10" db="EMBL/GenBank/DDBJ databases">
        <title>Genetic environment of the oxa23 gene and comparative analysis of carbapenem resistant Acinetobacter baumannii isolates belonging to global clone 1, lineage 2 recovered in a burns hospital outbreak in 2012-2013.</title>
        <authorList>
            <person name="Douraghi M."/>
            <person name="Aris P."/>
            <person name="Kenyon J."/>
            <person name="Hamidian M."/>
        </authorList>
    </citation>
    <scope>NUCLEOTIDE SEQUENCE [LARGE SCALE GENOMIC DNA]</scope>
    <source>
        <strain evidence="3 5">ABS103</strain>
    </source>
</reference>
<dbReference type="EMBL" id="CP008706">
    <property type="protein sequence ID" value="AKA30690.1"/>
    <property type="molecule type" value="Genomic_DNA"/>
</dbReference>
<dbReference type="AlphaFoldDB" id="A0A0D5YEK2"/>
<evidence type="ECO:0000313" key="2">
    <source>
        <dbReference type="EMBL" id="AKA30690.1"/>
    </source>
</evidence>
<feature type="transmembrane region" description="Helical" evidence="1">
    <location>
        <begin position="6"/>
        <end position="27"/>
    </location>
</feature>
<dbReference type="RefSeq" id="WP_000935296.1">
    <property type="nucleotide sequence ID" value="NZ_AP031576.1"/>
</dbReference>
<feature type="transmembrane region" description="Helical" evidence="1">
    <location>
        <begin position="39"/>
        <end position="58"/>
    </location>
</feature>
<feature type="transmembrane region" description="Helical" evidence="1">
    <location>
        <begin position="78"/>
        <end position="96"/>
    </location>
</feature>
<dbReference type="Proteomes" id="UP000032746">
    <property type="component" value="Chromosome"/>
</dbReference>
<dbReference type="Proteomes" id="UP000461234">
    <property type="component" value="Unassembled WGS sequence"/>
</dbReference>
<name>A0A0D5YEK2_ACIBA</name>
<keyword evidence="1" id="KW-1133">Transmembrane helix</keyword>
<evidence type="ECO:0000256" key="1">
    <source>
        <dbReference type="SAM" id="Phobius"/>
    </source>
</evidence>
<reference evidence="4" key="2">
    <citation type="submission" date="2015-03" db="EMBL/GenBank/DDBJ databases">
        <authorList>
            <person name="Gallagher L.A."/>
            <person name="Hayden H.S."/>
            <person name="Weiss E.J."/>
            <person name="Hager K.R."/>
            <person name="Ramage E."/>
            <person name="Radey M.R."/>
            <person name="Bydalek R."/>
            <person name="Manoil C."/>
            <person name="Miller S.I."/>
            <person name="Brittnacher M.J."/>
        </authorList>
    </citation>
    <scope>NUCLEOTIDE SEQUENCE [LARGE SCALE GENOMIC DNA]</scope>
    <source>
        <strain evidence="4">AB5075-UW</strain>
    </source>
</reference>
<evidence type="ECO:0000313" key="3">
    <source>
        <dbReference type="EMBL" id="MQR51308.1"/>
    </source>
</evidence>
<dbReference type="PATRIC" id="fig|470.1289.peg.2652"/>
<gene>
    <name evidence="2" type="ORF">ABUW_0934</name>
    <name evidence="3" type="ORF">F2P40_18620</name>
</gene>